<dbReference type="UniPathway" id="UPA00539"/>
<comment type="pathway">
    <text evidence="1">Cofactor biosynthesis; pyrroloquinoline quinone biosynthesis.</text>
</comment>
<proteinExistence type="inferred from homology"/>
<keyword evidence="6" id="KW-1185">Reference proteome</keyword>
<comment type="similarity">
    <text evidence="2">Belongs to the PqqA family.</text>
</comment>
<dbReference type="GO" id="GO:0018189">
    <property type="term" value="P:pyrroloquinoline quinone biosynthetic process"/>
    <property type="evidence" value="ECO:0007669"/>
    <property type="project" value="UniProtKB-UniPathway"/>
</dbReference>
<feature type="region of interest" description="Disordered" evidence="4">
    <location>
        <begin position="1"/>
        <end position="26"/>
    </location>
</feature>
<evidence type="ECO:0000313" key="6">
    <source>
        <dbReference type="Proteomes" id="UP000184501"/>
    </source>
</evidence>
<evidence type="ECO:0000256" key="1">
    <source>
        <dbReference type="ARBA" id="ARBA00004886"/>
    </source>
</evidence>
<dbReference type="EMBL" id="FQVN01000010">
    <property type="protein sequence ID" value="SHG55367.1"/>
    <property type="molecule type" value="Genomic_DNA"/>
</dbReference>
<evidence type="ECO:0000256" key="2">
    <source>
        <dbReference type="ARBA" id="ARBA00009325"/>
    </source>
</evidence>
<evidence type="ECO:0000256" key="4">
    <source>
        <dbReference type="SAM" id="MobiDB-lite"/>
    </source>
</evidence>
<organism evidence="5 6">
    <name type="scientific">Streptoalloteichus hindustanus</name>
    <dbReference type="NCBI Taxonomy" id="2017"/>
    <lineage>
        <taxon>Bacteria</taxon>
        <taxon>Bacillati</taxon>
        <taxon>Actinomycetota</taxon>
        <taxon>Actinomycetes</taxon>
        <taxon>Pseudonocardiales</taxon>
        <taxon>Pseudonocardiaceae</taxon>
        <taxon>Streptoalloteichus</taxon>
    </lineage>
</organism>
<dbReference type="OrthoDB" id="3697695at2"/>
<reference evidence="5 6" key="1">
    <citation type="submission" date="2016-11" db="EMBL/GenBank/DDBJ databases">
        <authorList>
            <person name="Jaros S."/>
            <person name="Januszkiewicz K."/>
            <person name="Wedrychowicz H."/>
        </authorList>
    </citation>
    <scope>NUCLEOTIDE SEQUENCE [LARGE SCALE GENOMIC DNA]</scope>
    <source>
        <strain evidence="5 6">DSM 44523</strain>
    </source>
</reference>
<dbReference type="NCBIfam" id="TIGR02107">
    <property type="entry name" value="PQQ_syn_pqqA"/>
    <property type="match status" value="1"/>
</dbReference>
<gene>
    <name evidence="5" type="ORF">SAMN05444320_11023</name>
</gene>
<dbReference type="Proteomes" id="UP000184501">
    <property type="component" value="Unassembled WGS sequence"/>
</dbReference>
<evidence type="ECO:0000313" key="5">
    <source>
        <dbReference type="EMBL" id="SHG55367.1"/>
    </source>
</evidence>
<protein>
    <recommendedName>
        <fullName evidence="3">Coenzyme PQQ synthesis protein A</fullName>
    </recommendedName>
</protein>
<accession>A0A1M5KRF5</accession>
<feature type="compositionally biased region" description="Basic and acidic residues" evidence="4">
    <location>
        <begin position="14"/>
        <end position="26"/>
    </location>
</feature>
<dbReference type="Pfam" id="PF08042">
    <property type="entry name" value="PqqA"/>
    <property type="match status" value="1"/>
</dbReference>
<dbReference type="InterPro" id="IPR011725">
    <property type="entry name" value="PQQ_synth_PqqA"/>
</dbReference>
<dbReference type="RefSeq" id="WP_073488226.1">
    <property type="nucleotide sequence ID" value="NZ_FQVN01000010.1"/>
</dbReference>
<dbReference type="AlphaFoldDB" id="A0A1M5KRF5"/>
<evidence type="ECO:0000256" key="3">
    <source>
        <dbReference type="ARBA" id="ARBA00015086"/>
    </source>
</evidence>
<sequence>MSTTTNTRGAGATDTERHTTTDSRRHWVRPDFTDFDTAAEVTAYVARG</sequence>
<name>A0A1M5KRF5_STRHI</name>